<evidence type="ECO:0000256" key="3">
    <source>
        <dbReference type="ARBA" id="ARBA00022448"/>
    </source>
</evidence>
<evidence type="ECO:0000256" key="5">
    <source>
        <dbReference type="ARBA" id="ARBA00022989"/>
    </source>
</evidence>
<feature type="transmembrane region" description="Helical" evidence="7">
    <location>
        <begin position="181"/>
        <end position="200"/>
    </location>
</feature>
<evidence type="ECO:0008006" key="10">
    <source>
        <dbReference type="Google" id="ProtNLM"/>
    </source>
</evidence>
<feature type="transmembrane region" description="Helical" evidence="7">
    <location>
        <begin position="86"/>
        <end position="107"/>
    </location>
</feature>
<sequence length="201" mass="20117">MDVTAIFNPMAIGMVLVLFALDFFGSVAKLVGLSANTSIQRVGQVPRIRQALYVDGLATVGGSLVGSTSFVTFVESGVGIRVGARTGIASVVTGMLLAGCALFSPVAGWIPADAAAGALLFVALGLLPGHAVLSKIGPVALAIAATMAAVTATTEALDQALLAGLVIFLISELARGRKPGLVLSLITVLLAGGVSLQYGLG</sequence>
<comment type="subcellular location">
    <subcellularLocation>
        <location evidence="1">Endomembrane system</location>
        <topology evidence="1">Multi-pass membrane protein</topology>
    </subcellularLocation>
</comment>
<dbReference type="PANTHER" id="PTHR43337:SF1">
    <property type="entry name" value="XANTHINE_URACIL PERMEASE C887.17-RELATED"/>
    <property type="match status" value="1"/>
</dbReference>
<dbReference type="Proteomes" id="UP001501710">
    <property type="component" value="Unassembled WGS sequence"/>
</dbReference>
<dbReference type="InterPro" id="IPR006043">
    <property type="entry name" value="NCS2"/>
</dbReference>
<keyword evidence="9" id="KW-1185">Reference proteome</keyword>
<evidence type="ECO:0000256" key="7">
    <source>
        <dbReference type="SAM" id="Phobius"/>
    </source>
</evidence>
<dbReference type="EMBL" id="BAABAS010000011">
    <property type="protein sequence ID" value="GAA4234557.1"/>
    <property type="molecule type" value="Genomic_DNA"/>
</dbReference>
<evidence type="ECO:0000256" key="6">
    <source>
        <dbReference type="ARBA" id="ARBA00023136"/>
    </source>
</evidence>
<keyword evidence="4 7" id="KW-0812">Transmembrane</keyword>
<comment type="caution">
    <text evidence="8">The sequence shown here is derived from an EMBL/GenBank/DDBJ whole genome shotgun (WGS) entry which is preliminary data.</text>
</comment>
<organism evidence="8 9">
    <name type="scientific">Actinomadura meridiana</name>
    <dbReference type="NCBI Taxonomy" id="559626"/>
    <lineage>
        <taxon>Bacteria</taxon>
        <taxon>Bacillati</taxon>
        <taxon>Actinomycetota</taxon>
        <taxon>Actinomycetes</taxon>
        <taxon>Streptosporangiales</taxon>
        <taxon>Thermomonosporaceae</taxon>
        <taxon>Actinomadura</taxon>
    </lineage>
</organism>
<evidence type="ECO:0000256" key="2">
    <source>
        <dbReference type="ARBA" id="ARBA00005697"/>
    </source>
</evidence>
<gene>
    <name evidence="8" type="ORF">GCM10022254_39660</name>
</gene>
<accession>A0ABP8C6E0</accession>
<dbReference type="PANTHER" id="PTHR43337">
    <property type="entry name" value="XANTHINE/URACIL PERMEASE C887.17-RELATED"/>
    <property type="match status" value="1"/>
</dbReference>
<evidence type="ECO:0000256" key="4">
    <source>
        <dbReference type="ARBA" id="ARBA00022692"/>
    </source>
</evidence>
<keyword evidence="6 7" id="KW-0472">Membrane</keyword>
<dbReference type="InterPro" id="IPR045018">
    <property type="entry name" value="Azg-like"/>
</dbReference>
<protein>
    <recommendedName>
        <fullName evidence="10">Permease</fullName>
    </recommendedName>
</protein>
<name>A0ABP8C6E0_9ACTN</name>
<dbReference type="Pfam" id="PF00860">
    <property type="entry name" value="Xan_ur_permease"/>
    <property type="match status" value="1"/>
</dbReference>
<comment type="similarity">
    <text evidence="2">Belongs to the nucleobase:cation symporter-2 (NCS2) (TC 2.A.40) family. Azg-like subfamily.</text>
</comment>
<evidence type="ECO:0000313" key="8">
    <source>
        <dbReference type="EMBL" id="GAA4234557.1"/>
    </source>
</evidence>
<feature type="transmembrane region" description="Helical" evidence="7">
    <location>
        <begin position="52"/>
        <end position="74"/>
    </location>
</feature>
<evidence type="ECO:0000313" key="9">
    <source>
        <dbReference type="Proteomes" id="UP001501710"/>
    </source>
</evidence>
<feature type="transmembrane region" description="Helical" evidence="7">
    <location>
        <begin position="6"/>
        <end position="31"/>
    </location>
</feature>
<keyword evidence="3" id="KW-0813">Transport</keyword>
<evidence type="ECO:0000256" key="1">
    <source>
        <dbReference type="ARBA" id="ARBA00004127"/>
    </source>
</evidence>
<keyword evidence="5 7" id="KW-1133">Transmembrane helix</keyword>
<proteinExistence type="inferred from homology"/>
<feature type="transmembrane region" description="Helical" evidence="7">
    <location>
        <begin position="114"/>
        <end position="133"/>
    </location>
</feature>
<reference evidence="9" key="1">
    <citation type="journal article" date="2019" name="Int. J. Syst. Evol. Microbiol.">
        <title>The Global Catalogue of Microorganisms (GCM) 10K type strain sequencing project: providing services to taxonomists for standard genome sequencing and annotation.</title>
        <authorList>
            <consortium name="The Broad Institute Genomics Platform"/>
            <consortium name="The Broad Institute Genome Sequencing Center for Infectious Disease"/>
            <person name="Wu L."/>
            <person name="Ma J."/>
        </authorList>
    </citation>
    <scope>NUCLEOTIDE SEQUENCE [LARGE SCALE GENOMIC DNA]</scope>
    <source>
        <strain evidence="9">JCM 17440</strain>
    </source>
</reference>
<feature type="transmembrane region" description="Helical" evidence="7">
    <location>
        <begin position="139"/>
        <end position="169"/>
    </location>
</feature>